<dbReference type="InterPro" id="IPR000719">
    <property type="entry name" value="Prot_kinase_dom"/>
</dbReference>
<evidence type="ECO:0000313" key="8">
    <source>
        <dbReference type="Proteomes" id="UP000255082"/>
    </source>
</evidence>
<protein>
    <submittedName>
        <fullName evidence="7">Serine/threonine-protein kinase AfsK</fullName>
        <ecNumber evidence="7">2.7.11.1</ecNumber>
    </submittedName>
</protein>
<dbReference type="Pfam" id="PF00069">
    <property type="entry name" value="Pkinase"/>
    <property type="match status" value="1"/>
</dbReference>
<feature type="domain" description="Protein kinase" evidence="6">
    <location>
        <begin position="17"/>
        <end position="268"/>
    </location>
</feature>
<evidence type="ECO:0000256" key="4">
    <source>
        <dbReference type="ARBA" id="ARBA00022840"/>
    </source>
</evidence>
<evidence type="ECO:0000256" key="5">
    <source>
        <dbReference type="PROSITE-ProRule" id="PRU10141"/>
    </source>
</evidence>
<feature type="binding site" evidence="5">
    <location>
        <position position="45"/>
    </location>
    <ligand>
        <name>ATP</name>
        <dbReference type="ChEBI" id="CHEBI:30616"/>
    </ligand>
</feature>
<name>A0A378X404_9NOCA</name>
<dbReference type="EMBL" id="UGRU01000001">
    <property type="protein sequence ID" value="SUA48169.1"/>
    <property type="molecule type" value="Genomic_DNA"/>
</dbReference>
<dbReference type="RefSeq" id="WP_062964922.1">
    <property type="nucleotide sequence ID" value="NZ_JAJFOE010000002.1"/>
</dbReference>
<keyword evidence="3 7" id="KW-0418">Kinase</keyword>
<dbReference type="PANTHER" id="PTHR43289">
    <property type="entry name" value="MITOGEN-ACTIVATED PROTEIN KINASE KINASE KINASE 20-RELATED"/>
    <property type="match status" value="1"/>
</dbReference>
<dbReference type="Proteomes" id="UP000255082">
    <property type="component" value="Unassembled WGS sequence"/>
</dbReference>
<dbReference type="InterPro" id="IPR008271">
    <property type="entry name" value="Ser/Thr_kinase_AS"/>
</dbReference>
<gene>
    <name evidence="7" type="primary">afsK_2</name>
    <name evidence="7" type="ORF">NCTC13184_06714</name>
</gene>
<accession>A0A378X404</accession>
<dbReference type="InterPro" id="IPR017441">
    <property type="entry name" value="Protein_kinase_ATP_BS"/>
</dbReference>
<keyword evidence="2 5" id="KW-0547">Nucleotide-binding</keyword>
<keyword evidence="1 7" id="KW-0808">Transferase</keyword>
<sequence length="619" mass="65255">MKLESLSIDESPVIGRYKVLGVLGSGGMGRVLLAVGPDGRAVAIKQIHSHLLADNDFRARFRREVHASSLVSGAYTAAVIDADVECETPWLASVFVTGLPLEEAVNSYGPLPDDSVCSLAAGLASALITIHQVGLIHRDLKPANVILSADGPRVIDFGIARAAEGRSALTHTGSVIGSPAYMSPEQAQSMPLTPASDVFALGAVLVMSMTGRSPFASTSMPLTLYKIVHTEPDLSLLSPEMRQLVGPCLHPDPAARPTPAQILAHLSRMRPRALPWPPQIHEAIVVQERNLRDLLTDPDATRIRQEPVVASVAPPTDTGDAGPPSSRRRVLPALLIAGVVVALVVLFVLHRPSAGEGVTDPLAHMSLVDMRTVDTCALLGAVAPASIGVLTETAEVSGCTGKNSEHTVTVRFAETSRFHRTDRTAEGMPLLDTAAPSDLSCAMAIQPTALMPQSGIVVSIDNGGGCPVVQQMLTSIIGQLRTEPPRLARSDDYLVVADPCSLVSTDLLTNAIGATGTGTTLTPHTCRWGDNTLSLDVSSGRGARADGPNARRIDLENGMVAYAGTTSDSEQYCLRTYQYRVIDENRADLVTARVDHTSGTGACTAAERVLAGIAAKLPR</sequence>
<dbReference type="InterPro" id="IPR011009">
    <property type="entry name" value="Kinase-like_dom_sf"/>
</dbReference>
<dbReference type="SUPFAM" id="SSF56112">
    <property type="entry name" value="Protein kinase-like (PK-like)"/>
    <property type="match status" value="1"/>
</dbReference>
<evidence type="ECO:0000259" key="6">
    <source>
        <dbReference type="PROSITE" id="PS50011"/>
    </source>
</evidence>
<dbReference type="CDD" id="cd14014">
    <property type="entry name" value="STKc_PknB_like"/>
    <property type="match status" value="1"/>
</dbReference>
<dbReference type="PROSITE" id="PS00108">
    <property type="entry name" value="PROTEIN_KINASE_ST"/>
    <property type="match status" value="1"/>
</dbReference>
<evidence type="ECO:0000256" key="1">
    <source>
        <dbReference type="ARBA" id="ARBA00022679"/>
    </source>
</evidence>
<dbReference type="SMART" id="SM00220">
    <property type="entry name" value="S_TKc"/>
    <property type="match status" value="1"/>
</dbReference>
<dbReference type="Gene3D" id="1.10.510.10">
    <property type="entry name" value="Transferase(Phosphotransferase) domain 1"/>
    <property type="match status" value="1"/>
</dbReference>
<reference evidence="7 8" key="1">
    <citation type="submission" date="2018-06" db="EMBL/GenBank/DDBJ databases">
        <authorList>
            <consortium name="Pathogen Informatics"/>
            <person name="Doyle S."/>
        </authorList>
    </citation>
    <scope>NUCLEOTIDE SEQUENCE [LARGE SCALE GENOMIC DNA]</scope>
    <source>
        <strain evidence="7 8">NCTC13184</strain>
    </source>
</reference>
<dbReference type="PROSITE" id="PS00107">
    <property type="entry name" value="PROTEIN_KINASE_ATP"/>
    <property type="match status" value="1"/>
</dbReference>
<evidence type="ECO:0000256" key="2">
    <source>
        <dbReference type="ARBA" id="ARBA00022741"/>
    </source>
</evidence>
<evidence type="ECO:0000313" key="7">
    <source>
        <dbReference type="EMBL" id="SUA48169.1"/>
    </source>
</evidence>
<keyword evidence="4 5" id="KW-0067">ATP-binding</keyword>
<evidence type="ECO:0000256" key="3">
    <source>
        <dbReference type="ARBA" id="ARBA00022777"/>
    </source>
</evidence>
<dbReference type="EC" id="2.7.11.1" evidence="7"/>
<dbReference type="PROSITE" id="PS50011">
    <property type="entry name" value="PROTEIN_KINASE_DOM"/>
    <property type="match status" value="1"/>
</dbReference>
<dbReference type="GO" id="GO:0005524">
    <property type="term" value="F:ATP binding"/>
    <property type="evidence" value="ECO:0007669"/>
    <property type="project" value="UniProtKB-UniRule"/>
</dbReference>
<organism evidence="7 8">
    <name type="scientific">Nocardia africana</name>
    <dbReference type="NCBI Taxonomy" id="134964"/>
    <lineage>
        <taxon>Bacteria</taxon>
        <taxon>Bacillati</taxon>
        <taxon>Actinomycetota</taxon>
        <taxon>Actinomycetes</taxon>
        <taxon>Mycobacteriales</taxon>
        <taxon>Nocardiaceae</taxon>
        <taxon>Nocardia</taxon>
    </lineage>
</organism>
<proteinExistence type="predicted"/>
<dbReference type="OrthoDB" id="9762169at2"/>
<dbReference type="AlphaFoldDB" id="A0A378X404"/>
<dbReference type="PANTHER" id="PTHR43289:SF34">
    <property type="entry name" value="SERINE_THREONINE-PROTEIN KINASE YBDM-RELATED"/>
    <property type="match status" value="1"/>
</dbReference>
<dbReference type="GO" id="GO:0004674">
    <property type="term" value="F:protein serine/threonine kinase activity"/>
    <property type="evidence" value="ECO:0007669"/>
    <property type="project" value="UniProtKB-EC"/>
</dbReference>
<dbReference type="Gene3D" id="3.30.200.20">
    <property type="entry name" value="Phosphorylase Kinase, domain 1"/>
    <property type="match status" value="1"/>
</dbReference>